<proteinExistence type="predicted"/>
<protein>
    <submittedName>
        <fullName evidence="1">Uncharacterized protein</fullName>
    </submittedName>
</protein>
<dbReference type="EMBL" id="CASHSV030000034">
    <property type="protein sequence ID" value="CAJ2642750.1"/>
    <property type="molecule type" value="Genomic_DNA"/>
</dbReference>
<gene>
    <name evidence="1" type="ORF">MILVUS5_LOCUS12169</name>
</gene>
<evidence type="ECO:0000313" key="2">
    <source>
        <dbReference type="Proteomes" id="UP001177021"/>
    </source>
</evidence>
<reference evidence="1" key="1">
    <citation type="submission" date="2023-10" db="EMBL/GenBank/DDBJ databases">
        <authorList>
            <person name="Rodriguez Cubillos JULIANA M."/>
            <person name="De Vega J."/>
        </authorList>
    </citation>
    <scope>NUCLEOTIDE SEQUENCE</scope>
</reference>
<dbReference type="Proteomes" id="UP001177021">
    <property type="component" value="Unassembled WGS sequence"/>
</dbReference>
<comment type="caution">
    <text evidence="1">The sequence shown here is derived from an EMBL/GenBank/DDBJ whole genome shotgun (WGS) entry which is preliminary data.</text>
</comment>
<keyword evidence="2" id="KW-1185">Reference proteome</keyword>
<evidence type="ECO:0000313" key="1">
    <source>
        <dbReference type="EMBL" id="CAJ2642750.1"/>
    </source>
</evidence>
<accession>A0ACB0JF96</accession>
<sequence length="462" mass="53152">MADVQEFLMFIVGFLMYKELLKLTEHLMSELTPEPDSTGGEKPKKLTEHRKSLMEENNILTNLPVDVLELITKGLSINDYLALRAVCRSCRKTISNSIENKRCFHLPEMPQVFLRSKYSRYFFSLSKKKLHHHRLATPPLRYTEKCIGSIKGWLIMIDYSKIDFVKFFFLNPVTDVKIMIPSKLFLPTYRHSTVGGNIKPPVIKMVASSKPNCDSFSDGHLVGLFRDYCHIAIYKLFEKSWTIVESDKDSTFLNMEIIGTKLYVIVSDDSSQKVLVYCLKDSINGPPKAKVLAECPSISPSISEWRLSFLSKDEALRELYLIYVFYYAVPLNGNRHAAPGLKFLSECGEPAQVTKIQMFKLDTNKDPIEWQNVQLEDRVAFVSNLCNIVMSRDELNCNKDLTRGNTIYFALHCRCTNPWQGLRLGMFCLTDSSIKYFPVEKSKHDDDIAYRNPPVWFVPNLL</sequence>
<organism evidence="1 2">
    <name type="scientific">Trifolium pratense</name>
    <name type="common">Red clover</name>
    <dbReference type="NCBI Taxonomy" id="57577"/>
    <lineage>
        <taxon>Eukaryota</taxon>
        <taxon>Viridiplantae</taxon>
        <taxon>Streptophyta</taxon>
        <taxon>Embryophyta</taxon>
        <taxon>Tracheophyta</taxon>
        <taxon>Spermatophyta</taxon>
        <taxon>Magnoliopsida</taxon>
        <taxon>eudicotyledons</taxon>
        <taxon>Gunneridae</taxon>
        <taxon>Pentapetalae</taxon>
        <taxon>rosids</taxon>
        <taxon>fabids</taxon>
        <taxon>Fabales</taxon>
        <taxon>Fabaceae</taxon>
        <taxon>Papilionoideae</taxon>
        <taxon>50 kb inversion clade</taxon>
        <taxon>NPAAA clade</taxon>
        <taxon>Hologalegina</taxon>
        <taxon>IRL clade</taxon>
        <taxon>Trifolieae</taxon>
        <taxon>Trifolium</taxon>
    </lineage>
</organism>
<name>A0ACB0JF96_TRIPR</name>